<keyword evidence="2" id="KW-1185">Reference proteome</keyword>
<evidence type="ECO:0000313" key="2">
    <source>
        <dbReference type="Proteomes" id="UP000827092"/>
    </source>
</evidence>
<proteinExistence type="predicted"/>
<protein>
    <submittedName>
        <fullName evidence="1">Uncharacterized protein</fullName>
    </submittedName>
</protein>
<name>A0AAV6V7N1_9ARAC</name>
<accession>A0AAV6V7N1</accession>
<reference evidence="1 2" key="1">
    <citation type="journal article" date="2022" name="Nat. Ecol. Evol.">
        <title>A masculinizing supergene underlies an exaggerated male reproductive morph in a spider.</title>
        <authorList>
            <person name="Hendrickx F."/>
            <person name="De Corte Z."/>
            <person name="Sonet G."/>
            <person name="Van Belleghem S.M."/>
            <person name="Kostlbacher S."/>
            <person name="Vangestel C."/>
        </authorList>
    </citation>
    <scope>NUCLEOTIDE SEQUENCE [LARGE SCALE GENOMIC DNA]</scope>
    <source>
        <strain evidence="1">W744_W776</strain>
    </source>
</reference>
<dbReference type="EMBL" id="JAFNEN010000136">
    <property type="protein sequence ID" value="KAG8192750.1"/>
    <property type="molecule type" value="Genomic_DNA"/>
</dbReference>
<dbReference type="AlphaFoldDB" id="A0AAV6V7N1"/>
<gene>
    <name evidence="1" type="ORF">JTE90_009771</name>
</gene>
<sequence length="110" mass="12391">MSPNTLTNTPITHETKCRWKARLTSQEEHEDAAEFKFGRRIGKLGQSRPHQGQHYKHPSVTRDFGTVPGSLGRIKVDSSEIWGQVGVECLSGNSICLLVIVCGAWLQFWR</sequence>
<dbReference type="Proteomes" id="UP000827092">
    <property type="component" value="Unassembled WGS sequence"/>
</dbReference>
<evidence type="ECO:0000313" key="1">
    <source>
        <dbReference type="EMBL" id="KAG8192750.1"/>
    </source>
</evidence>
<comment type="caution">
    <text evidence="1">The sequence shown here is derived from an EMBL/GenBank/DDBJ whole genome shotgun (WGS) entry which is preliminary data.</text>
</comment>
<organism evidence="1 2">
    <name type="scientific">Oedothorax gibbosus</name>
    <dbReference type="NCBI Taxonomy" id="931172"/>
    <lineage>
        <taxon>Eukaryota</taxon>
        <taxon>Metazoa</taxon>
        <taxon>Ecdysozoa</taxon>
        <taxon>Arthropoda</taxon>
        <taxon>Chelicerata</taxon>
        <taxon>Arachnida</taxon>
        <taxon>Araneae</taxon>
        <taxon>Araneomorphae</taxon>
        <taxon>Entelegynae</taxon>
        <taxon>Araneoidea</taxon>
        <taxon>Linyphiidae</taxon>
        <taxon>Erigoninae</taxon>
        <taxon>Oedothorax</taxon>
    </lineage>
</organism>